<reference evidence="1 2" key="1">
    <citation type="submission" date="2020-11" db="EMBL/GenBank/DDBJ databases">
        <authorList>
            <person name="Wallbank WR R."/>
            <person name="Pardo Diaz C."/>
            <person name="Kozak K."/>
            <person name="Martin S."/>
            <person name="Jiggins C."/>
            <person name="Moest M."/>
            <person name="Warren A I."/>
            <person name="Generalovic N T."/>
            <person name="Byers J.R.P. K."/>
            <person name="Montejo-Kovacevich G."/>
            <person name="Yen C E."/>
        </authorList>
    </citation>
    <scope>NUCLEOTIDE SEQUENCE [LARGE SCALE GENOMIC DNA]</scope>
</reference>
<proteinExistence type="predicted"/>
<dbReference type="EMBL" id="LR899013">
    <property type="protein sequence ID" value="CAD7090963.1"/>
    <property type="molecule type" value="Genomic_DNA"/>
</dbReference>
<sequence length="121" mass="14018">MPLLAPGGREIAISLTKTLGMLHPVQLLRVWHKTWGPYYLRNLQKDFPAVGRHELLKGIFRSNLPENDFQLPKANNYGRSKSIRLNLRQVQRRIKKELNIENAPFLPGSWRSYEELTILGS</sequence>
<accession>A0A7R8Z0F0</accession>
<evidence type="ECO:0000313" key="2">
    <source>
        <dbReference type="Proteomes" id="UP000594454"/>
    </source>
</evidence>
<dbReference type="AlphaFoldDB" id="A0A7R8Z0F0"/>
<keyword evidence="2" id="KW-1185">Reference proteome</keyword>
<dbReference type="InParanoid" id="A0A7R8Z0F0"/>
<dbReference type="Proteomes" id="UP000594454">
    <property type="component" value="Chromosome 5"/>
</dbReference>
<organism evidence="1 2">
    <name type="scientific">Hermetia illucens</name>
    <name type="common">Black soldier fly</name>
    <dbReference type="NCBI Taxonomy" id="343691"/>
    <lineage>
        <taxon>Eukaryota</taxon>
        <taxon>Metazoa</taxon>
        <taxon>Ecdysozoa</taxon>
        <taxon>Arthropoda</taxon>
        <taxon>Hexapoda</taxon>
        <taxon>Insecta</taxon>
        <taxon>Pterygota</taxon>
        <taxon>Neoptera</taxon>
        <taxon>Endopterygota</taxon>
        <taxon>Diptera</taxon>
        <taxon>Brachycera</taxon>
        <taxon>Stratiomyomorpha</taxon>
        <taxon>Stratiomyidae</taxon>
        <taxon>Hermetiinae</taxon>
        <taxon>Hermetia</taxon>
    </lineage>
</organism>
<protein>
    <submittedName>
        <fullName evidence="1">Uncharacterized protein</fullName>
    </submittedName>
</protein>
<evidence type="ECO:0000313" key="1">
    <source>
        <dbReference type="EMBL" id="CAD7090963.1"/>
    </source>
</evidence>
<name>A0A7R8Z0F0_HERIL</name>
<gene>
    <name evidence="1" type="ORF">HERILL_LOCUS13416</name>
</gene>